<organism evidence="2 3">
    <name type="scientific">Rhodococcus jostii (strain RHA1)</name>
    <dbReference type="NCBI Taxonomy" id="101510"/>
    <lineage>
        <taxon>Bacteria</taxon>
        <taxon>Bacillati</taxon>
        <taxon>Actinomycetota</taxon>
        <taxon>Actinomycetes</taxon>
        <taxon>Mycobacteriales</taxon>
        <taxon>Nocardiaceae</taxon>
        <taxon>Rhodococcus</taxon>
    </lineage>
</organism>
<dbReference type="HOGENOM" id="CLU_692372_0_0_11"/>
<dbReference type="eggNOG" id="COG1196">
    <property type="taxonomic scope" value="Bacteria"/>
</dbReference>
<feature type="domain" description="PIN like" evidence="1">
    <location>
        <begin position="24"/>
        <end position="252"/>
    </location>
</feature>
<dbReference type="AlphaFoldDB" id="Q0SC22"/>
<dbReference type="OrthoDB" id="9182727at2"/>
<evidence type="ECO:0000313" key="2">
    <source>
        <dbReference type="EMBL" id="ABG94914.1"/>
    </source>
</evidence>
<evidence type="ECO:0000313" key="3">
    <source>
        <dbReference type="Proteomes" id="UP000008710"/>
    </source>
</evidence>
<dbReference type="Pfam" id="PF18476">
    <property type="entry name" value="PIN_8"/>
    <property type="match status" value="1"/>
</dbReference>
<name>Q0SC22_RHOJR</name>
<accession>Q0SC22</accession>
<protein>
    <recommendedName>
        <fullName evidence="1">PIN like domain-containing protein</fullName>
    </recommendedName>
</protein>
<dbReference type="RefSeq" id="WP_011595774.1">
    <property type="nucleotide sequence ID" value="NC_008268.1"/>
</dbReference>
<dbReference type="InterPro" id="IPR041578">
    <property type="entry name" value="PIN_8"/>
</dbReference>
<dbReference type="EMBL" id="CP000431">
    <property type="protein sequence ID" value="ABG94914.1"/>
    <property type="molecule type" value="Genomic_DNA"/>
</dbReference>
<reference evidence="3" key="1">
    <citation type="journal article" date="2006" name="Proc. Natl. Acad. Sci. U.S.A.">
        <title>The complete genome of Rhodococcus sp. RHA1 provides insights into a catabolic powerhouse.</title>
        <authorList>
            <person name="McLeod M.P."/>
            <person name="Warren R.L."/>
            <person name="Hsiao W.W.L."/>
            <person name="Araki N."/>
            <person name="Myhre M."/>
            <person name="Fernandes C."/>
            <person name="Miyazawa D."/>
            <person name="Wong W."/>
            <person name="Lillquist A.L."/>
            <person name="Wang D."/>
            <person name="Dosanjh M."/>
            <person name="Hara H."/>
            <person name="Petrescu A."/>
            <person name="Morin R.D."/>
            <person name="Yang G."/>
            <person name="Stott J.M."/>
            <person name="Schein J.E."/>
            <person name="Shin H."/>
            <person name="Smailus D."/>
            <person name="Siddiqui A.S."/>
            <person name="Marra M.A."/>
            <person name="Jones S.J.M."/>
            <person name="Holt R."/>
            <person name="Brinkman F.S.L."/>
            <person name="Miyauchi K."/>
            <person name="Fukuda M."/>
            <person name="Davies J.E."/>
            <person name="Mohn W.W."/>
            <person name="Eltis L.D."/>
        </authorList>
    </citation>
    <scope>NUCLEOTIDE SEQUENCE [LARGE SCALE GENOMIC DNA]</scope>
    <source>
        <strain evidence="3">RHA1</strain>
    </source>
</reference>
<dbReference type="KEGG" id="rha:RHA1_ro03111"/>
<proteinExistence type="predicted"/>
<evidence type="ECO:0000259" key="1">
    <source>
        <dbReference type="Pfam" id="PF18476"/>
    </source>
</evidence>
<gene>
    <name evidence="2" type="ordered locus">RHA1_ro03111</name>
</gene>
<sequence length="412" mass="46055">MRGTFPEWYSPDDSTLKTVVAGGVIALDANILHHLYRLGGQQRDKVLSVLTHDEVRSRLWLPYQAGLEYHRNRLKSAYDQSEVYKKLNKEIAKHKGQIRTLIEGQISDPDVRSTALATLGEAFTTLSNRLTELGSEHVIDYQEVRQSDPVRNTLDNIFRDEGQIGTEPTSETLAARINDATKRYQKKIPPGYMDASGPGKKDNPEGDFLIWGELLDHAETDNRPLLFVTNDEKEDWYALDAAGQIVGPRPELLVEMRQRSAHPYHQTTLTGFLRLAKKYLNVQVDDATIDRVDATIEVPSIRVEAKFSATGKLESVVQVDGDGIPQPNLSSPPPAAVVHGMLTDVLQKLEPGTRAYEEISSKVRSIELGTLPDTPDMQLTWELIRYVATHSTPVTEELDQIIDVAGSARRPD</sequence>
<dbReference type="Proteomes" id="UP000008710">
    <property type="component" value="Chromosome"/>
</dbReference>